<dbReference type="AlphaFoldDB" id="R7TIC8"/>
<dbReference type="HOGENOM" id="CLU_610088_0_0_1"/>
<evidence type="ECO:0000256" key="1">
    <source>
        <dbReference type="ARBA" id="ARBA00004606"/>
    </source>
</evidence>
<dbReference type="Pfam" id="PF13896">
    <property type="entry name" value="Glyco_transf_49"/>
    <property type="match status" value="1"/>
</dbReference>
<dbReference type="EMBL" id="KB309694">
    <property type="protein sequence ID" value="ELT93598.1"/>
    <property type="molecule type" value="Genomic_DNA"/>
</dbReference>
<dbReference type="SUPFAM" id="SSF53448">
    <property type="entry name" value="Nucleotide-diphospho-sugar transferases"/>
    <property type="match status" value="1"/>
</dbReference>
<gene>
    <name evidence="7" type="ORF">CAPTEDRAFT_227063</name>
</gene>
<reference evidence="9" key="1">
    <citation type="submission" date="2012-12" db="EMBL/GenBank/DDBJ databases">
        <authorList>
            <person name="Hellsten U."/>
            <person name="Grimwood J."/>
            <person name="Chapman J.A."/>
            <person name="Shapiro H."/>
            <person name="Aerts A."/>
            <person name="Otillar R.P."/>
            <person name="Terry A.Y."/>
            <person name="Boore J.L."/>
            <person name="Simakov O."/>
            <person name="Marletaz F."/>
            <person name="Cho S.-J."/>
            <person name="Edsinger-Gonzales E."/>
            <person name="Havlak P."/>
            <person name="Kuo D.-H."/>
            <person name="Larsson T."/>
            <person name="Lv J."/>
            <person name="Arendt D."/>
            <person name="Savage R."/>
            <person name="Osoegawa K."/>
            <person name="de Jong P."/>
            <person name="Lindberg D.R."/>
            <person name="Seaver E.C."/>
            <person name="Weisblat D.A."/>
            <person name="Putnam N.H."/>
            <person name="Grigoriev I.V."/>
            <person name="Rokhsar D.S."/>
        </authorList>
    </citation>
    <scope>NUCLEOTIDE SEQUENCE</scope>
    <source>
        <strain evidence="9">I ESC-2004</strain>
    </source>
</reference>
<comment type="subcellular location">
    <subcellularLocation>
        <location evidence="1">Membrane</location>
        <topology evidence="1">Single-pass type II membrane protein</topology>
    </subcellularLocation>
</comment>
<keyword evidence="5" id="KW-0472">Membrane</keyword>
<reference evidence="8" key="3">
    <citation type="submission" date="2015-06" db="UniProtKB">
        <authorList>
            <consortium name="EnsemblMetazoa"/>
        </authorList>
    </citation>
    <scope>IDENTIFICATION</scope>
</reference>
<dbReference type="PANTHER" id="PTHR12270">
    <property type="entry name" value="GLYCOSYLTRANSFERASE-RELATED"/>
    <property type="match status" value="1"/>
</dbReference>
<accession>R7TIC8</accession>
<dbReference type="GO" id="GO:0015020">
    <property type="term" value="F:glucuronosyltransferase activity"/>
    <property type="evidence" value="ECO:0007669"/>
    <property type="project" value="TreeGrafter"/>
</dbReference>
<dbReference type="InterPro" id="IPR029044">
    <property type="entry name" value="Nucleotide-diphossugar_trans"/>
</dbReference>
<dbReference type="OrthoDB" id="411524at2759"/>
<name>R7TIC8_CAPTE</name>
<evidence type="ECO:0008006" key="10">
    <source>
        <dbReference type="Google" id="ProtNLM"/>
    </source>
</evidence>
<evidence type="ECO:0000313" key="8">
    <source>
        <dbReference type="EnsemblMetazoa" id="CapteP227063"/>
    </source>
</evidence>
<evidence type="ECO:0000313" key="9">
    <source>
        <dbReference type="Proteomes" id="UP000014760"/>
    </source>
</evidence>
<keyword evidence="3" id="KW-0735">Signal-anchor</keyword>
<evidence type="ECO:0000256" key="6">
    <source>
        <dbReference type="ARBA" id="ARBA00023180"/>
    </source>
</evidence>
<dbReference type="EMBL" id="AMQN01002620">
    <property type="status" value="NOT_ANNOTATED_CDS"/>
    <property type="molecule type" value="Genomic_DNA"/>
</dbReference>
<dbReference type="EnsemblMetazoa" id="CapteT227063">
    <property type="protein sequence ID" value="CapteP227063"/>
    <property type="gene ID" value="CapteG227063"/>
</dbReference>
<evidence type="ECO:0000256" key="3">
    <source>
        <dbReference type="ARBA" id="ARBA00022968"/>
    </source>
</evidence>
<reference evidence="7 9" key="2">
    <citation type="journal article" date="2013" name="Nature">
        <title>Insights into bilaterian evolution from three spiralian genomes.</title>
        <authorList>
            <person name="Simakov O."/>
            <person name="Marletaz F."/>
            <person name="Cho S.J."/>
            <person name="Edsinger-Gonzales E."/>
            <person name="Havlak P."/>
            <person name="Hellsten U."/>
            <person name="Kuo D.H."/>
            <person name="Larsson T."/>
            <person name="Lv J."/>
            <person name="Arendt D."/>
            <person name="Savage R."/>
            <person name="Osoegawa K."/>
            <person name="de Jong P."/>
            <person name="Grimwood J."/>
            <person name="Chapman J.A."/>
            <person name="Shapiro H."/>
            <person name="Aerts A."/>
            <person name="Otillar R.P."/>
            <person name="Terry A.Y."/>
            <person name="Boore J.L."/>
            <person name="Grigoriev I.V."/>
            <person name="Lindberg D.R."/>
            <person name="Seaver E.C."/>
            <person name="Weisblat D.A."/>
            <person name="Putnam N.H."/>
            <person name="Rokhsar D.S."/>
        </authorList>
    </citation>
    <scope>NUCLEOTIDE SEQUENCE</scope>
    <source>
        <strain evidence="7 9">I ESC-2004</strain>
    </source>
</reference>
<dbReference type="GO" id="GO:0035269">
    <property type="term" value="P:protein O-linked glycosylation via mannose"/>
    <property type="evidence" value="ECO:0007669"/>
    <property type="project" value="TreeGrafter"/>
</dbReference>
<keyword evidence="6" id="KW-0325">Glycoprotein</keyword>
<organism evidence="7">
    <name type="scientific">Capitella teleta</name>
    <name type="common">Polychaete worm</name>
    <dbReference type="NCBI Taxonomy" id="283909"/>
    <lineage>
        <taxon>Eukaryota</taxon>
        <taxon>Metazoa</taxon>
        <taxon>Spiralia</taxon>
        <taxon>Lophotrochozoa</taxon>
        <taxon>Annelida</taxon>
        <taxon>Polychaeta</taxon>
        <taxon>Sedentaria</taxon>
        <taxon>Scolecida</taxon>
        <taxon>Capitellidae</taxon>
        <taxon>Capitella</taxon>
    </lineage>
</organism>
<dbReference type="STRING" id="283909.R7TIC8"/>
<proteinExistence type="predicted"/>
<keyword evidence="4" id="KW-1133">Transmembrane helix</keyword>
<dbReference type="Proteomes" id="UP000014760">
    <property type="component" value="Unassembled WGS sequence"/>
</dbReference>
<protein>
    <recommendedName>
        <fullName evidence="10">Glycosyltransferase-like protein LARGE2</fullName>
    </recommendedName>
</protein>
<evidence type="ECO:0000256" key="5">
    <source>
        <dbReference type="ARBA" id="ARBA00023136"/>
    </source>
</evidence>
<keyword evidence="2" id="KW-0812">Transmembrane</keyword>
<keyword evidence="9" id="KW-1185">Reference proteome</keyword>
<dbReference type="PANTHER" id="PTHR12270:SF52">
    <property type="entry name" value="GLYCOSYLTRANSFERASE-LIKE PROTEIN GNT13-RELATED"/>
    <property type="match status" value="1"/>
</dbReference>
<dbReference type="GO" id="GO:0016020">
    <property type="term" value="C:membrane"/>
    <property type="evidence" value="ECO:0007669"/>
    <property type="project" value="UniProtKB-SubCell"/>
</dbReference>
<dbReference type="InterPro" id="IPR051292">
    <property type="entry name" value="Xyl/GlcA_transferase"/>
</dbReference>
<evidence type="ECO:0000313" key="7">
    <source>
        <dbReference type="EMBL" id="ELT93598.1"/>
    </source>
</evidence>
<sequence length="463" mass="53969">MASVRLPLYGQLVLEHVCRGMNVLCWPARKLPVRLLVTLIFFGNSLLIMQLAQTKWLVVEDATSSSYSFKDRHIYQHANFHENDTITSECLSRVKNEYIPFLLAHNSDYDSNPAKKLTIPTKEKELCLFLKVMRKMEYTVYGDVFDAKINPNISQITLVTQLSHVRLERFALHAAKWPGPISMALYVPQGMLLPTMLAWCRFKELCTRDNIQLHVIVEKGIFYPVNYLRNVAVKYVKTDLTYVVDADVMPMPGMEAMLHEHLQRHPLNTTQVLVIPTFESYDGSCCDTMPKTKHEMIKLWDQGVVGPFYFERYKPAYAPIRYQRWKVATEAYIVPFHKQFEPYIIMHTKRVPAFHTGFFGLYFDKATFTLEVYSMGHDFIVLPNIFNFHIYHDFTHNANVDSHFLCMFKAWQDFMKSMAEKYGEDKSFPPAFDEEEVELDEATLKKLYAEREKTEKGRKAAKA</sequence>
<evidence type="ECO:0000256" key="2">
    <source>
        <dbReference type="ARBA" id="ARBA00022692"/>
    </source>
</evidence>
<dbReference type="GO" id="GO:0042285">
    <property type="term" value="F:xylosyltransferase activity"/>
    <property type="evidence" value="ECO:0007669"/>
    <property type="project" value="TreeGrafter"/>
</dbReference>
<dbReference type="Gene3D" id="3.90.550.10">
    <property type="entry name" value="Spore Coat Polysaccharide Biosynthesis Protein SpsA, Chain A"/>
    <property type="match status" value="1"/>
</dbReference>
<evidence type="ECO:0000256" key="4">
    <source>
        <dbReference type="ARBA" id="ARBA00022989"/>
    </source>
</evidence>